<dbReference type="EMBL" id="GBXM01029976">
    <property type="protein sequence ID" value="JAH78601.1"/>
    <property type="molecule type" value="Transcribed_RNA"/>
</dbReference>
<reference evidence="1" key="2">
    <citation type="journal article" date="2015" name="Fish Shellfish Immunol.">
        <title>Early steps in the European eel (Anguilla anguilla)-Vibrio vulnificus interaction in the gills: Role of the RtxA13 toxin.</title>
        <authorList>
            <person name="Callol A."/>
            <person name="Pajuelo D."/>
            <person name="Ebbesson L."/>
            <person name="Teles M."/>
            <person name="MacKenzie S."/>
            <person name="Amaro C."/>
        </authorList>
    </citation>
    <scope>NUCLEOTIDE SEQUENCE</scope>
</reference>
<sequence length="13" mass="1577">MFGVLQFQFIFLS</sequence>
<evidence type="ECO:0000313" key="1">
    <source>
        <dbReference type="EMBL" id="JAH78601.1"/>
    </source>
</evidence>
<reference evidence="1" key="1">
    <citation type="submission" date="2014-11" db="EMBL/GenBank/DDBJ databases">
        <authorList>
            <person name="Amaro Gonzalez C."/>
        </authorList>
    </citation>
    <scope>NUCLEOTIDE SEQUENCE</scope>
</reference>
<protein>
    <submittedName>
        <fullName evidence="1">Uncharacterized protein</fullName>
    </submittedName>
</protein>
<name>A0A0E9VKP8_ANGAN</name>
<proteinExistence type="predicted"/>
<organism evidence="1">
    <name type="scientific">Anguilla anguilla</name>
    <name type="common">European freshwater eel</name>
    <name type="synonym">Muraena anguilla</name>
    <dbReference type="NCBI Taxonomy" id="7936"/>
    <lineage>
        <taxon>Eukaryota</taxon>
        <taxon>Metazoa</taxon>
        <taxon>Chordata</taxon>
        <taxon>Craniata</taxon>
        <taxon>Vertebrata</taxon>
        <taxon>Euteleostomi</taxon>
        <taxon>Actinopterygii</taxon>
        <taxon>Neopterygii</taxon>
        <taxon>Teleostei</taxon>
        <taxon>Anguilliformes</taxon>
        <taxon>Anguillidae</taxon>
        <taxon>Anguilla</taxon>
    </lineage>
</organism>
<accession>A0A0E9VKP8</accession>